<dbReference type="GO" id="GO:0046872">
    <property type="term" value="F:metal ion binding"/>
    <property type="evidence" value="ECO:0007669"/>
    <property type="project" value="UniProtKB-KW"/>
</dbReference>
<dbReference type="STRING" id="1224162.B840_11400"/>
<keyword evidence="2" id="KW-0456">Lyase</keyword>
<dbReference type="PANTHER" id="PTHR33542:SF3">
    <property type="entry name" value="SIROHYDROCHLORIN FERROCHELATASE, CHLOROPLASTIC"/>
    <property type="match status" value="1"/>
</dbReference>
<evidence type="ECO:0000256" key="2">
    <source>
        <dbReference type="ARBA" id="ARBA00023239"/>
    </source>
</evidence>
<dbReference type="InterPro" id="IPR050963">
    <property type="entry name" value="Sirohydro_Cobaltochel/CbiX"/>
</dbReference>
<dbReference type="KEGG" id="cmq:B840_11400"/>
<dbReference type="OrthoDB" id="482456at2"/>
<dbReference type="GO" id="GO:0016829">
    <property type="term" value="F:lyase activity"/>
    <property type="evidence" value="ECO:0007669"/>
    <property type="project" value="UniProtKB-KW"/>
</dbReference>
<evidence type="ECO:0008006" key="5">
    <source>
        <dbReference type="Google" id="ProtNLM"/>
    </source>
</evidence>
<dbReference type="InterPro" id="IPR002762">
    <property type="entry name" value="CbiX-like"/>
</dbReference>
<keyword evidence="4" id="KW-1185">Reference proteome</keyword>
<keyword evidence="1" id="KW-0479">Metal-binding</keyword>
<dbReference type="SUPFAM" id="SSF53800">
    <property type="entry name" value="Chelatase"/>
    <property type="match status" value="1"/>
</dbReference>
<name>A0A0B6TIU2_9CORY</name>
<dbReference type="CDD" id="cd03416">
    <property type="entry name" value="CbiX_SirB_N"/>
    <property type="match status" value="1"/>
</dbReference>
<dbReference type="AlphaFoldDB" id="A0A0B6TIU2"/>
<dbReference type="Gene3D" id="3.40.50.1400">
    <property type="match status" value="1"/>
</dbReference>
<dbReference type="PANTHER" id="PTHR33542">
    <property type="entry name" value="SIROHYDROCHLORIN FERROCHELATASE, CHLOROPLASTIC"/>
    <property type="match status" value="1"/>
</dbReference>
<dbReference type="Pfam" id="PF01903">
    <property type="entry name" value="CbiX"/>
    <property type="match status" value="1"/>
</dbReference>
<gene>
    <name evidence="3" type="ORF">B840_11400</name>
</gene>
<protein>
    <recommendedName>
        <fullName evidence="5">Sirohydrochlorin cobaltochelatase</fullName>
    </recommendedName>
</protein>
<sequence>MTALITLSHGSRHPQAEPGIRRLTALAGEIAGVDALAAHLEFDEPSLAAAAALAAERGHDDAIVVPLLFTRAFHARHDVPEALEQARAATGINLRLAEGLGTGPEIAAVLAERLAADAPEGAHVALYPAGTSDPGGVAALAQLGELIAALSGRGVTVVPATGPVDPGAGLIEVAAEHDSVHILPLFVTEGLLLDRITTLITRIQDATGARITHSTPLAADLAALVAGRHTERAAT</sequence>
<reference evidence="3 4" key="1">
    <citation type="submission" date="2014-05" db="EMBL/GenBank/DDBJ databases">
        <title>Complete genome sequence of Corynebacterium marinum DSM 44953.</title>
        <authorList>
            <person name="Schaffert L."/>
            <person name="Albersmeier A."/>
            <person name="Kalinowski J."/>
            <person name="Ruckert C."/>
        </authorList>
    </citation>
    <scope>NUCLEOTIDE SEQUENCE [LARGE SCALE GENOMIC DNA]</scope>
    <source>
        <strain evidence="3 4">DSM 44953</strain>
    </source>
</reference>
<accession>A0A0B6TIU2</accession>
<organism evidence="3 4">
    <name type="scientific">Corynebacterium marinum DSM 44953</name>
    <dbReference type="NCBI Taxonomy" id="1224162"/>
    <lineage>
        <taxon>Bacteria</taxon>
        <taxon>Bacillati</taxon>
        <taxon>Actinomycetota</taxon>
        <taxon>Actinomycetes</taxon>
        <taxon>Mycobacteriales</taxon>
        <taxon>Corynebacteriaceae</taxon>
        <taxon>Corynebacterium</taxon>
    </lineage>
</organism>
<dbReference type="EMBL" id="CP007790">
    <property type="protein sequence ID" value="AJK69852.1"/>
    <property type="molecule type" value="Genomic_DNA"/>
</dbReference>
<evidence type="ECO:0000313" key="4">
    <source>
        <dbReference type="Proteomes" id="UP000031928"/>
    </source>
</evidence>
<evidence type="ECO:0000313" key="3">
    <source>
        <dbReference type="EMBL" id="AJK69852.1"/>
    </source>
</evidence>
<proteinExistence type="predicted"/>
<evidence type="ECO:0000256" key="1">
    <source>
        <dbReference type="ARBA" id="ARBA00022723"/>
    </source>
</evidence>
<dbReference type="HOGENOM" id="CLU_056929_4_0_11"/>
<dbReference type="RefSeq" id="WP_042622204.1">
    <property type="nucleotide sequence ID" value="NZ_CP007790.1"/>
</dbReference>
<dbReference type="Proteomes" id="UP000031928">
    <property type="component" value="Chromosome"/>
</dbReference>